<protein>
    <submittedName>
        <fullName evidence="6">TPK1 protein</fullName>
    </submittedName>
</protein>
<proteinExistence type="predicted"/>
<accession>F2U3S7</accession>
<evidence type="ECO:0000259" key="5">
    <source>
        <dbReference type="SMART" id="SM00983"/>
    </source>
</evidence>
<dbReference type="OrthoDB" id="25149at2759"/>
<dbReference type="GO" id="GO:0009229">
    <property type="term" value="P:thiamine diphosphate biosynthetic process"/>
    <property type="evidence" value="ECO:0007669"/>
    <property type="project" value="InterPro"/>
</dbReference>
<dbReference type="GeneID" id="16077039"/>
<dbReference type="InterPro" id="IPR006282">
    <property type="entry name" value="Thi_PPkinase"/>
</dbReference>
<dbReference type="GO" id="GO:0016301">
    <property type="term" value="F:kinase activity"/>
    <property type="evidence" value="ECO:0007669"/>
    <property type="project" value="UniProtKB-KW"/>
</dbReference>
<dbReference type="GO" id="GO:0030975">
    <property type="term" value="F:thiamine binding"/>
    <property type="evidence" value="ECO:0007669"/>
    <property type="project" value="InterPro"/>
</dbReference>
<dbReference type="GO" id="GO:0004788">
    <property type="term" value="F:thiamine diphosphokinase activity"/>
    <property type="evidence" value="ECO:0007669"/>
    <property type="project" value="InterPro"/>
</dbReference>
<gene>
    <name evidence="6" type="ORF">PTSG_02941</name>
</gene>
<evidence type="ECO:0000256" key="3">
    <source>
        <dbReference type="ARBA" id="ARBA00022777"/>
    </source>
</evidence>
<dbReference type="eggNOG" id="KOG3153">
    <property type="taxonomic scope" value="Eukaryota"/>
</dbReference>
<dbReference type="NCBIfam" id="TIGR01378">
    <property type="entry name" value="thi_PPkinase"/>
    <property type="match status" value="1"/>
</dbReference>
<evidence type="ECO:0000313" key="6">
    <source>
        <dbReference type="EMBL" id="EGD82271.1"/>
    </source>
</evidence>
<evidence type="ECO:0000256" key="4">
    <source>
        <dbReference type="ARBA" id="ARBA00022840"/>
    </source>
</evidence>
<dbReference type="Pfam" id="PF04265">
    <property type="entry name" value="TPK_B1_binding"/>
    <property type="match status" value="1"/>
</dbReference>
<dbReference type="GO" id="GO:0005524">
    <property type="term" value="F:ATP binding"/>
    <property type="evidence" value="ECO:0007669"/>
    <property type="project" value="UniProtKB-KW"/>
</dbReference>
<dbReference type="InterPro" id="IPR007373">
    <property type="entry name" value="Thiamin_PyroPKinase_B1-bd"/>
</dbReference>
<keyword evidence="7" id="KW-1185">Reference proteome</keyword>
<dbReference type="SUPFAM" id="SSF63862">
    <property type="entry name" value="Thiamin pyrophosphokinase, substrate-binding domain"/>
    <property type="match status" value="1"/>
</dbReference>
<dbReference type="STRING" id="946362.F2U3S7"/>
<dbReference type="Proteomes" id="UP000007799">
    <property type="component" value="Unassembled WGS sequence"/>
</dbReference>
<dbReference type="EMBL" id="GL832960">
    <property type="protein sequence ID" value="EGD82271.1"/>
    <property type="molecule type" value="Genomic_DNA"/>
</dbReference>
<keyword evidence="3" id="KW-0418">Kinase</keyword>
<dbReference type="Gene3D" id="3.40.50.10240">
    <property type="entry name" value="Thiamin pyrophosphokinase, catalytic domain"/>
    <property type="match status" value="1"/>
</dbReference>
<dbReference type="SMART" id="SM00983">
    <property type="entry name" value="TPK_B1_binding"/>
    <property type="match status" value="1"/>
</dbReference>
<dbReference type="FunCoup" id="F2U3S7">
    <property type="interactions" value="526"/>
</dbReference>
<feature type="domain" description="Thiamin pyrophosphokinase thiamin-binding" evidence="5">
    <location>
        <begin position="177"/>
        <end position="247"/>
    </location>
</feature>
<dbReference type="InterPro" id="IPR036759">
    <property type="entry name" value="TPK_catalytic_sf"/>
</dbReference>
<dbReference type="CDD" id="cd07995">
    <property type="entry name" value="TPK"/>
    <property type="match status" value="1"/>
</dbReference>
<keyword evidence="2" id="KW-0547">Nucleotide-binding</keyword>
<dbReference type="PANTHER" id="PTHR13622:SF8">
    <property type="entry name" value="THIAMIN PYROPHOSPHOKINASE 1"/>
    <property type="match status" value="1"/>
</dbReference>
<keyword evidence="4" id="KW-0067">ATP-binding</keyword>
<dbReference type="AlphaFoldDB" id="F2U3S7"/>
<dbReference type="InterPro" id="IPR036371">
    <property type="entry name" value="TPK_B1-bd_sf"/>
</dbReference>
<dbReference type="InParanoid" id="F2U3S7"/>
<dbReference type="SUPFAM" id="SSF63999">
    <property type="entry name" value="Thiamin pyrophosphokinase, catalytic domain"/>
    <property type="match status" value="1"/>
</dbReference>
<dbReference type="InterPro" id="IPR007371">
    <property type="entry name" value="TPK_catalytic"/>
</dbReference>
<evidence type="ECO:0000256" key="2">
    <source>
        <dbReference type="ARBA" id="ARBA00022741"/>
    </source>
</evidence>
<dbReference type="RefSeq" id="XP_004996454.1">
    <property type="nucleotide sequence ID" value="XM_004996397.1"/>
</dbReference>
<dbReference type="Pfam" id="PF04263">
    <property type="entry name" value="TPK_catalytic"/>
    <property type="match status" value="1"/>
</dbReference>
<name>F2U3S7_SALR5</name>
<keyword evidence="1" id="KW-0808">Transferase</keyword>
<organism evidence="7">
    <name type="scientific">Salpingoeca rosetta (strain ATCC 50818 / BSB-021)</name>
    <dbReference type="NCBI Taxonomy" id="946362"/>
    <lineage>
        <taxon>Eukaryota</taxon>
        <taxon>Choanoflagellata</taxon>
        <taxon>Craspedida</taxon>
        <taxon>Salpingoecidae</taxon>
        <taxon>Salpingoeca</taxon>
    </lineage>
</organism>
<dbReference type="OMA" id="DHIVANI"/>
<reference evidence="6" key="1">
    <citation type="submission" date="2009-08" db="EMBL/GenBank/DDBJ databases">
        <title>Annotation of Salpingoeca rosetta.</title>
        <authorList>
            <consortium name="The Broad Institute Genome Sequencing Platform"/>
            <person name="Russ C."/>
            <person name="Cuomo C."/>
            <person name="Burger G."/>
            <person name="Gray M.W."/>
            <person name="Holland P.W.H."/>
            <person name="King N."/>
            <person name="Lang F.B.F."/>
            <person name="Roger A.J."/>
            <person name="Ruiz-Trillo I."/>
            <person name="Young S.K."/>
            <person name="Zeng Q."/>
            <person name="Gargeya S."/>
            <person name="Alvarado L."/>
            <person name="Berlin A."/>
            <person name="Chapman S.B."/>
            <person name="Chen Z."/>
            <person name="Freedman E."/>
            <person name="Gellesch M."/>
            <person name="Goldberg J."/>
            <person name="Griggs A."/>
            <person name="Gujja S."/>
            <person name="Heilman E."/>
            <person name="Heiman D."/>
            <person name="Howarth C."/>
            <person name="Mehta T."/>
            <person name="Neiman D."/>
            <person name="Pearson M."/>
            <person name="Roberts A."/>
            <person name="Saif S."/>
            <person name="Shea T."/>
            <person name="Shenoy N."/>
            <person name="Sisk P."/>
            <person name="Stolte C."/>
            <person name="Sykes S."/>
            <person name="White J."/>
            <person name="Yandava C."/>
            <person name="Haas B."/>
            <person name="Nusbaum C."/>
            <person name="Birren B."/>
        </authorList>
    </citation>
    <scope>NUCLEOTIDE SEQUENCE [LARGE SCALE GENOMIC DNA]</scope>
    <source>
        <strain evidence="6">ATCC 50818</strain>
    </source>
</reference>
<sequence length="259" mass="28211">MLVLDSVARSLHAAQQQQQQRQQQQNAVIDACIVLNHVLPEDTARFLAAAQTVIACDGGANRLREAFPEADVDVIIGDMDSAEEASIEHFVSLGQQRGRPCEVVRLPHDQDSTDLQKALAHMDTSDVQGRPTVVVLGALGGRLDHTLQHLNIGLQHVDRTRLVFVSDECFTEVLPAGETELRIQPGEEGRACGLVPFAAPVRATTTGLVWNLQPTAELELKWGALISTSNLVQPDTDTLTFHTNNPVLWTIERSPVVAA</sequence>
<dbReference type="GO" id="GO:0006772">
    <property type="term" value="P:thiamine metabolic process"/>
    <property type="evidence" value="ECO:0007669"/>
    <property type="project" value="InterPro"/>
</dbReference>
<dbReference type="PANTHER" id="PTHR13622">
    <property type="entry name" value="THIAMIN PYROPHOSPHOKINASE"/>
    <property type="match status" value="1"/>
</dbReference>
<evidence type="ECO:0000313" key="7">
    <source>
        <dbReference type="Proteomes" id="UP000007799"/>
    </source>
</evidence>
<dbReference type="KEGG" id="sre:PTSG_02941"/>
<evidence type="ECO:0000256" key="1">
    <source>
        <dbReference type="ARBA" id="ARBA00022679"/>
    </source>
</evidence>